<accession>A0ABR9H8K2</accession>
<name>A0ABR9H8K2_9BACT</name>
<keyword evidence="2" id="KW-1185">Reference proteome</keyword>
<proteinExistence type="predicted"/>
<gene>
    <name evidence="1" type="ORF">H4684_003744</name>
</gene>
<reference evidence="1 2" key="1">
    <citation type="submission" date="2020-10" db="EMBL/GenBank/DDBJ databases">
        <title>Genomic Encyclopedia of Type Strains, Phase IV (KMG-IV): sequencing the most valuable type-strain genomes for metagenomic binning, comparative biology and taxonomic classification.</title>
        <authorList>
            <person name="Goeker M."/>
        </authorList>
    </citation>
    <scope>NUCLEOTIDE SEQUENCE [LARGE SCALE GENOMIC DNA]</scope>
    <source>
        <strain evidence="1 2">DSM 4194</strain>
    </source>
</reference>
<evidence type="ECO:0000313" key="2">
    <source>
        <dbReference type="Proteomes" id="UP000639010"/>
    </source>
</evidence>
<evidence type="ECO:0000313" key="1">
    <source>
        <dbReference type="EMBL" id="MBE1427056.1"/>
    </source>
</evidence>
<dbReference type="Proteomes" id="UP000639010">
    <property type="component" value="Unassembled WGS sequence"/>
</dbReference>
<protein>
    <submittedName>
        <fullName evidence="1">Uncharacterized protein</fullName>
    </submittedName>
</protein>
<dbReference type="RefSeq" id="WP_153304617.1">
    <property type="nucleotide sequence ID" value="NZ_JADBGG010000043.1"/>
</dbReference>
<comment type="caution">
    <text evidence="1">The sequence shown here is derived from an EMBL/GenBank/DDBJ whole genome shotgun (WGS) entry which is preliminary data.</text>
</comment>
<dbReference type="EMBL" id="JADBGG010000043">
    <property type="protein sequence ID" value="MBE1427056.1"/>
    <property type="molecule type" value="Genomic_DNA"/>
</dbReference>
<organism evidence="1 2">
    <name type="scientific">Desulfomicrobium macestii</name>
    <dbReference type="NCBI Taxonomy" id="90731"/>
    <lineage>
        <taxon>Bacteria</taxon>
        <taxon>Pseudomonadati</taxon>
        <taxon>Thermodesulfobacteriota</taxon>
        <taxon>Desulfovibrionia</taxon>
        <taxon>Desulfovibrionales</taxon>
        <taxon>Desulfomicrobiaceae</taxon>
        <taxon>Desulfomicrobium</taxon>
    </lineage>
</organism>
<sequence length="54" mass="6409">MDCFCDTKQYLEYVKLLHYLRRYGYNDYLTSDTSPAHGDIRRTFKANARLTNAV</sequence>